<accession>A0A915IY15</accession>
<evidence type="ECO:0000313" key="2">
    <source>
        <dbReference type="WBParaSite" id="nRc.2.0.1.t18723-RA"/>
    </source>
</evidence>
<evidence type="ECO:0000313" key="1">
    <source>
        <dbReference type="Proteomes" id="UP000887565"/>
    </source>
</evidence>
<dbReference type="AlphaFoldDB" id="A0A915IY15"/>
<dbReference type="Proteomes" id="UP000887565">
    <property type="component" value="Unplaced"/>
</dbReference>
<organism evidence="1 2">
    <name type="scientific">Romanomermis culicivorax</name>
    <name type="common">Nematode worm</name>
    <dbReference type="NCBI Taxonomy" id="13658"/>
    <lineage>
        <taxon>Eukaryota</taxon>
        <taxon>Metazoa</taxon>
        <taxon>Ecdysozoa</taxon>
        <taxon>Nematoda</taxon>
        <taxon>Enoplea</taxon>
        <taxon>Dorylaimia</taxon>
        <taxon>Mermithida</taxon>
        <taxon>Mermithoidea</taxon>
        <taxon>Mermithidae</taxon>
        <taxon>Romanomermis</taxon>
    </lineage>
</organism>
<sequence length="85" mass="10269">MLAGKKNQLAECPQYKINPYCYQRFYFRQIAVRLPGLRFPIDLREDTTKENQRKNVVAYQPEYVPGYELPFLEHETRWAELRESL</sequence>
<protein>
    <submittedName>
        <fullName evidence="2">Uncharacterized protein</fullName>
    </submittedName>
</protein>
<keyword evidence="1" id="KW-1185">Reference proteome</keyword>
<reference evidence="2" key="1">
    <citation type="submission" date="2022-11" db="UniProtKB">
        <authorList>
            <consortium name="WormBaseParasite"/>
        </authorList>
    </citation>
    <scope>IDENTIFICATION</scope>
</reference>
<name>A0A915IY15_ROMCU</name>
<proteinExistence type="predicted"/>
<dbReference type="WBParaSite" id="nRc.2.0.1.t18723-RA">
    <property type="protein sequence ID" value="nRc.2.0.1.t18723-RA"/>
    <property type="gene ID" value="nRc.2.0.1.g18723"/>
</dbReference>